<comment type="similarity">
    <text evidence="2">Belongs to the ABC transporter superfamily.</text>
</comment>
<sequence>MTWTARPRSGTARAPGAESAGTVNGARATDSQAAAGQREVENAVVHARGLTKSYPGHDAVQGVDLTVRAGEIFGFLGPNGAGKSTTISMLCTLTPPTGGRAVVAGADIRTRPRLVRARVGALFQHSALEPDLSAARNLYLRARLHGLPRRTARVRTARALETAGLADRADERVRTLSGGLRRRLDIAHVLLHAPRLLFLDEPTVGLDPPARAQLWQHLRSLRAREGMAVFVTTHYLDEAEHCDRLAIIDHGRIVAEDSPERLKSRLGRESVRLRTDDDSRTSDVLREELQLAAGHGPDGLLTVPVTDAGASLPRLCSLLSARGVRVHEATSATPTLDDVFMHHTGRRFD</sequence>
<dbReference type="PROSITE" id="PS50893">
    <property type="entry name" value="ABC_TRANSPORTER_2"/>
    <property type="match status" value="1"/>
</dbReference>
<dbReference type="InterPro" id="IPR003439">
    <property type="entry name" value="ABC_transporter-like_ATP-bd"/>
</dbReference>
<dbReference type="Pfam" id="PF13732">
    <property type="entry name" value="DrrA1-3_C"/>
    <property type="match status" value="1"/>
</dbReference>
<protein>
    <submittedName>
        <fullName evidence="9">ATP-binding cassette domain-containing protein</fullName>
    </submittedName>
</protein>
<dbReference type="GO" id="GO:0005524">
    <property type="term" value="F:ATP binding"/>
    <property type="evidence" value="ECO:0007669"/>
    <property type="project" value="UniProtKB-KW"/>
</dbReference>
<evidence type="ECO:0000256" key="4">
    <source>
        <dbReference type="ARBA" id="ARBA00022741"/>
    </source>
</evidence>
<evidence type="ECO:0000256" key="7">
    <source>
        <dbReference type="SAM" id="MobiDB-lite"/>
    </source>
</evidence>
<evidence type="ECO:0000256" key="2">
    <source>
        <dbReference type="ARBA" id="ARBA00005417"/>
    </source>
</evidence>
<evidence type="ECO:0000256" key="6">
    <source>
        <dbReference type="ARBA" id="ARBA00023251"/>
    </source>
</evidence>
<dbReference type="InterPro" id="IPR050763">
    <property type="entry name" value="ABC_transporter_ATP-binding"/>
</dbReference>
<feature type="domain" description="ABC transporter" evidence="8">
    <location>
        <begin position="45"/>
        <end position="275"/>
    </location>
</feature>
<dbReference type="SUPFAM" id="SSF52540">
    <property type="entry name" value="P-loop containing nucleoside triphosphate hydrolases"/>
    <property type="match status" value="1"/>
</dbReference>
<dbReference type="SMART" id="SM00382">
    <property type="entry name" value="AAA"/>
    <property type="match status" value="1"/>
</dbReference>
<evidence type="ECO:0000313" key="9">
    <source>
        <dbReference type="EMBL" id="MCH6163780.1"/>
    </source>
</evidence>
<keyword evidence="4" id="KW-0547">Nucleotide-binding</keyword>
<dbReference type="InterPro" id="IPR025302">
    <property type="entry name" value="DrrA1/2-like_C"/>
</dbReference>
<keyword evidence="5 9" id="KW-0067">ATP-binding</keyword>
<reference evidence="9" key="2">
    <citation type="journal article" date="2023" name="Int. J. Syst. Evol. Microbiol.">
        <title>Streptomyces marispadix sp. nov., isolated from marine beach sediment of the Northern Coast of Portugal.</title>
        <authorList>
            <person name="dos Santos J.D.N."/>
            <person name="Vitorino I.R."/>
            <person name="Kallscheuer N."/>
            <person name="Srivastava A."/>
            <person name="Krautwurst S."/>
            <person name="Marz M."/>
            <person name="Jogler C."/>
            <person name="Lobo Da Cunha A."/>
            <person name="Catita J."/>
            <person name="Goncalves H."/>
            <person name="Gonzalez I."/>
            <person name="Reyes F."/>
            <person name="Lage O.M."/>
        </authorList>
    </citation>
    <scope>NUCLEOTIDE SEQUENCE</scope>
    <source>
        <strain evidence="9">M600PL45_2</strain>
    </source>
</reference>
<comment type="subcellular location">
    <subcellularLocation>
        <location evidence="1">Cell membrane</location>
        <topology evidence="1">Peripheral membrane protein</topology>
    </subcellularLocation>
</comment>
<evidence type="ECO:0000313" key="10">
    <source>
        <dbReference type="Proteomes" id="UP001166784"/>
    </source>
</evidence>
<keyword evidence="10" id="KW-1185">Reference proteome</keyword>
<dbReference type="PANTHER" id="PTHR42711:SF5">
    <property type="entry name" value="ABC TRANSPORTER ATP-BINDING PROTEIN NATA"/>
    <property type="match status" value="1"/>
</dbReference>
<proteinExistence type="inferred from homology"/>
<gene>
    <name evidence="9" type="ORF">MMA15_26280</name>
</gene>
<keyword evidence="6" id="KW-0046">Antibiotic resistance</keyword>
<evidence type="ECO:0000256" key="5">
    <source>
        <dbReference type="ARBA" id="ARBA00022840"/>
    </source>
</evidence>
<feature type="region of interest" description="Disordered" evidence="7">
    <location>
        <begin position="1"/>
        <end position="38"/>
    </location>
</feature>
<dbReference type="Gene3D" id="3.40.50.300">
    <property type="entry name" value="P-loop containing nucleotide triphosphate hydrolases"/>
    <property type="match status" value="1"/>
</dbReference>
<dbReference type="Pfam" id="PF00005">
    <property type="entry name" value="ABC_tran"/>
    <property type="match status" value="1"/>
</dbReference>
<dbReference type="EMBL" id="JAKWJU010000002">
    <property type="protein sequence ID" value="MCH6163780.1"/>
    <property type="molecule type" value="Genomic_DNA"/>
</dbReference>
<dbReference type="InterPro" id="IPR027417">
    <property type="entry name" value="P-loop_NTPase"/>
</dbReference>
<dbReference type="RefSeq" id="WP_241062646.1">
    <property type="nucleotide sequence ID" value="NZ_JAKWJU010000002.1"/>
</dbReference>
<dbReference type="InterPro" id="IPR003593">
    <property type="entry name" value="AAA+_ATPase"/>
</dbReference>
<reference evidence="9" key="1">
    <citation type="submission" date="2022-03" db="EMBL/GenBank/DDBJ databases">
        <authorList>
            <person name="Santos J.D.N."/>
            <person name="Kallscheuer N."/>
            <person name="Jogler C."/>
            <person name="Lage O.M."/>
        </authorList>
    </citation>
    <scope>NUCLEOTIDE SEQUENCE</scope>
    <source>
        <strain evidence="9">M600PL45_2</strain>
    </source>
</reference>
<organism evidence="9 10">
    <name type="scientific">Streptomyces marispadix</name>
    <dbReference type="NCBI Taxonomy" id="2922868"/>
    <lineage>
        <taxon>Bacteria</taxon>
        <taxon>Bacillati</taxon>
        <taxon>Actinomycetota</taxon>
        <taxon>Actinomycetes</taxon>
        <taxon>Kitasatosporales</taxon>
        <taxon>Streptomycetaceae</taxon>
        <taxon>Streptomyces</taxon>
    </lineage>
</organism>
<accession>A0ABS9T5K4</accession>
<evidence type="ECO:0000259" key="8">
    <source>
        <dbReference type="PROSITE" id="PS50893"/>
    </source>
</evidence>
<dbReference type="Proteomes" id="UP001166784">
    <property type="component" value="Unassembled WGS sequence"/>
</dbReference>
<evidence type="ECO:0000256" key="3">
    <source>
        <dbReference type="ARBA" id="ARBA00022448"/>
    </source>
</evidence>
<dbReference type="PANTHER" id="PTHR42711">
    <property type="entry name" value="ABC TRANSPORTER ATP-BINDING PROTEIN"/>
    <property type="match status" value="1"/>
</dbReference>
<name>A0ABS9T5K4_9ACTN</name>
<keyword evidence="3" id="KW-0813">Transport</keyword>
<comment type="caution">
    <text evidence="9">The sequence shown here is derived from an EMBL/GenBank/DDBJ whole genome shotgun (WGS) entry which is preliminary data.</text>
</comment>
<evidence type="ECO:0000256" key="1">
    <source>
        <dbReference type="ARBA" id="ARBA00004202"/>
    </source>
</evidence>